<evidence type="ECO:0000313" key="4">
    <source>
        <dbReference type="Proteomes" id="UP000245383"/>
    </source>
</evidence>
<accession>A0A2T9YJB0</accession>
<keyword evidence="2" id="KW-0472">Membrane</keyword>
<keyword evidence="2" id="KW-1133">Transmembrane helix</keyword>
<name>A0A2T9YJB0_9FUNG</name>
<feature type="compositionally biased region" description="Polar residues" evidence="1">
    <location>
        <begin position="258"/>
        <end position="270"/>
    </location>
</feature>
<evidence type="ECO:0000256" key="1">
    <source>
        <dbReference type="SAM" id="MobiDB-lite"/>
    </source>
</evidence>
<feature type="compositionally biased region" description="Polar residues" evidence="1">
    <location>
        <begin position="292"/>
        <end position="302"/>
    </location>
</feature>
<protein>
    <submittedName>
        <fullName evidence="3">Uncharacterized protein</fullName>
    </submittedName>
</protein>
<organism evidence="3 4">
    <name type="scientific">Smittium simulii</name>
    <dbReference type="NCBI Taxonomy" id="133385"/>
    <lineage>
        <taxon>Eukaryota</taxon>
        <taxon>Fungi</taxon>
        <taxon>Fungi incertae sedis</taxon>
        <taxon>Zoopagomycota</taxon>
        <taxon>Kickxellomycotina</taxon>
        <taxon>Harpellomycetes</taxon>
        <taxon>Harpellales</taxon>
        <taxon>Legeriomycetaceae</taxon>
        <taxon>Smittium</taxon>
    </lineage>
</organism>
<keyword evidence="4" id="KW-1185">Reference proteome</keyword>
<sequence>MNKISAETVGSSVDDQIQDAARNRLNKKAKMQETITQDLKADKRGDMLGRVGQECSGKDRKLKRLKGLEYTGIDKNARRLKGLKYTGIDNKLKRLKGLKYTNMDNKLKRLKGLEYTGIDRNVRRLKGLKYTNMDNKLKRLKGLKYTDIDGKATTIDKEANKTKDIGEFDPSTKRSTGAATDPNLKWGKIYDEKRNSDVHIKDSLSGKHSNKPNRGKGWDTLADSNSDRGWDTLADSNSDRGKGWDTLADSNSDRGIKSDSQPSDNKDSNINFLRYLNSTSNTSLEQLDKNNESNNSSVTSLKQETEGKECYSRAMYDTARELGSNRRVELNRDAIISATFILSITMIFLFGVVVFISYLRVHRRLKGGSCEGLFFFLNA</sequence>
<dbReference type="EMBL" id="MBFR01000164">
    <property type="protein sequence ID" value="PVU92364.1"/>
    <property type="molecule type" value="Genomic_DNA"/>
</dbReference>
<comment type="caution">
    <text evidence="3">The sequence shown here is derived from an EMBL/GenBank/DDBJ whole genome shotgun (WGS) entry which is preliminary data.</text>
</comment>
<feature type="region of interest" description="Disordered" evidence="1">
    <location>
        <begin position="200"/>
        <end position="270"/>
    </location>
</feature>
<feature type="region of interest" description="Disordered" evidence="1">
    <location>
        <begin position="285"/>
        <end position="305"/>
    </location>
</feature>
<feature type="transmembrane region" description="Helical" evidence="2">
    <location>
        <begin position="334"/>
        <end position="359"/>
    </location>
</feature>
<gene>
    <name evidence="3" type="ORF">BB561_003870</name>
</gene>
<dbReference type="AlphaFoldDB" id="A0A2T9YJB0"/>
<dbReference type="Proteomes" id="UP000245383">
    <property type="component" value="Unassembled WGS sequence"/>
</dbReference>
<keyword evidence="2" id="KW-0812">Transmembrane</keyword>
<evidence type="ECO:0000313" key="3">
    <source>
        <dbReference type="EMBL" id="PVU92364.1"/>
    </source>
</evidence>
<proteinExistence type="predicted"/>
<reference evidence="3 4" key="1">
    <citation type="journal article" date="2018" name="MBio">
        <title>Comparative Genomics Reveals the Core Gene Toolbox for the Fungus-Insect Symbiosis.</title>
        <authorList>
            <person name="Wang Y."/>
            <person name="Stata M."/>
            <person name="Wang W."/>
            <person name="Stajich J.E."/>
            <person name="White M.M."/>
            <person name="Moncalvo J.M."/>
        </authorList>
    </citation>
    <scope>NUCLEOTIDE SEQUENCE [LARGE SCALE GENOMIC DNA]</scope>
    <source>
        <strain evidence="3 4">SWE-8-4</strain>
    </source>
</reference>
<evidence type="ECO:0000256" key="2">
    <source>
        <dbReference type="SAM" id="Phobius"/>
    </source>
</evidence>
<feature type="region of interest" description="Disordered" evidence="1">
    <location>
        <begin position="164"/>
        <end position="183"/>
    </location>
</feature>